<reference evidence="4 5" key="1">
    <citation type="journal article" date="2017" name="ISME J.">
        <title>Energy and carbon metabolisms in a deep terrestrial subsurface fluid microbial community.</title>
        <authorList>
            <person name="Momper L."/>
            <person name="Jungbluth S.P."/>
            <person name="Lee M.D."/>
            <person name="Amend J.P."/>
        </authorList>
    </citation>
    <scope>NUCLEOTIDE SEQUENCE [LARGE SCALE GENOMIC DNA]</scope>
    <source>
        <strain evidence="4">SURF_17</strain>
    </source>
</reference>
<dbReference type="PANTHER" id="PTHR43278">
    <property type="entry name" value="NAD(P)H-DEPENDENT FMN-CONTAINING OXIDOREDUCTASE YWQN-RELATED"/>
    <property type="match status" value="1"/>
</dbReference>
<dbReference type="Proteomes" id="UP000285961">
    <property type="component" value="Unassembled WGS sequence"/>
</dbReference>
<evidence type="ECO:0000256" key="2">
    <source>
        <dbReference type="ARBA" id="ARBA00022643"/>
    </source>
</evidence>
<evidence type="ECO:0000256" key="1">
    <source>
        <dbReference type="ARBA" id="ARBA00022630"/>
    </source>
</evidence>
<dbReference type="GO" id="GO:0016491">
    <property type="term" value="F:oxidoreductase activity"/>
    <property type="evidence" value="ECO:0007669"/>
    <property type="project" value="InterPro"/>
</dbReference>
<dbReference type="InterPro" id="IPR005025">
    <property type="entry name" value="FMN_Rdtase-like_dom"/>
</dbReference>
<name>A0A419EYY8_9BACT</name>
<dbReference type="Gene3D" id="3.40.50.360">
    <property type="match status" value="1"/>
</dbReference>
<comment type="caution">
    <text evidence="4">The sequence shown here is derived from an EMBL/GenBank/DDBJ whole genome shotgun (WGS) entry which is preliminary data.</text>
</comment>
<dbReference type="SUPFAM" id="SSF52218">
    <property type="entry name" value="Flavoproteins"/>
    <property type="match status" value="1"/>
</dbReference>
<evidence type="ECO:0000259" key="3">
    <source>
        <dbReference type="Pfam" id="PF03358"/>
    </source>
</evidence>
<keyword evidence="1" id="KW-0285">Flavoprotein</keyword>
<feature type="domain" description="NADPH-dependent FMN reductase-like" evidence="3">
    <location>
        <begin position="1"/>
        <end position="158"/>
    </location>
</feature>
<evidence type="ECO:0000313" key="5">
    <source>
        <dbReference type="Proteomes" id="UP000285961"/>
    </source>
</evidence>
<dbReference type="PANTHER" id="PTHR43278:SF4">
    <property type="entry name" value="NAD(P)H-DEPENDENT FMN-CONTAINING OXIDOREDUCTASE YWQN-RELATED"/>
    <property type="match status" value="1"/>
</dbReference>
<proteinExistence type="predicted"/>
<keyword evidence="2" id="KW-0288">FMN</keyword>
<protein>
    <submittedName>
        <fullName evidence="4">Flavodoxin family protein</fullName>
    </submittedName>
</protein>
<accession>A0A419EYY8</accession>
<sequence length="191" mass="20825">MRVVAFNGSPRKDGNTATLINIVLDELRNEGISTELVHLAGKEIHGCIACYNCFGNQDQHCSVQTDFANECIDRMLDADGIIFGSPTYFADVTAELKALIDRSGLVAKANADMFRRKVGAAVVAMRRGGAVHAFDTINHFFTISQMIIPGANYWNMGIGLEKGDVDNDNEGKLTMQVLGQNMAWVLKKIAA</sequence>
<dbReference type="Pfam" id="PF03358">
    <property type="entry name" value="FMN_red"/>
    <property type="match status" value="1"/>
</dbReference>
<gene>
    <name evidence="4" type="ORF">C4532_09415</name>
</gene>
<dbReference type="EMBL" id="QZKI01000071">
    <property type="protein sequence ID" value="RJP70305.1"/>
    <property type="molecule type" value="Genomic_DNA"/>
</dbReference>
<evidence type="ECO:0000313" key="4">
    <source>
        <dbReference type="EMBL" id="RJP70305.1"/>
    </source>
</evidence>
<dbReference type="InterPro" id="IPR029039">
    <property type="entry name" value="Flavoprotein-like_sf"/>
</dbReference>
<organism evidence="4 5">
    <name type="scientific">Candidatus Abyssobacteria bacterium SURF_17</name>
    <dbReference type="NCBI Taxonomy" id="2093361"/>
    <lineage>
        <taxon>Bacteria</taxon>
        <taxon>Pseudomonadati</taxon>
        <taxon>Candidatus Hydrogenedentota</taxon>
        <taxon>Candidatus Abyssobacteria</taxon>
    </lineage>
</organism>
<dbReference type="InterPro" id="IPR051796">
    <property type="entry name" value="ISF_SsuE-like"/>
</dbReference>
<dbReference type="AlphaFoldDB" id="A0A419EYY8"/>